<dbReference type="AlphaFoldDB" id="A0A520S692"/>
<evidence type="ECO:0000313" key="1">
    <source>
        <dbReference type="EMBL" id="RZO77988.1"/>
    </source>
</evidence>
<dbReference type="Pfam" id="PF19193">
    <property type="entry name" value="Tectonin"/>
    <property type="match status" value="1"/>
</dbReference>
<dbReference type="EMBL" id="SHAH01000008">
    <property type="protein sequence ID" value="RZO77988.1"/>
    <property type="molecule type" value="Genomic_DNA"/>
</dbReference>
<evidence type="ECO:0008006" key="3">
    <source>
        <dbReference type="Google" id="ProtNLM"/>
    </source>
</evidence>
<dbReference type="InterPro" id="IPR006624">
    <property type="entry name" value="Beta-propeller_rpt_TECPR"/>
</dbReference>
<comment type="caution">
    <text evidence="1">The sequence shown here is derived from an EMBL/GenBank/DDBJ whole genome shotgun (WGS) entry which is preliminary data.</text>
</comment>
<proteinExistence type="predicted"/>
<dbReference type="Proteomes" id="UP000320404">
    <property type="component" value="Unassembled WGS sequence"/>
</dbReference>
<organism evidence="1 2">
    <name type="scientific">OM182 bacterium</name>
    <dbReference type="NCBI Taxonomy" id="2510334"/>
    <lineage>
        <taxon>Bacteria</taxon>
        <taxon>Pseudomonadati</taxon>
        <taxon>Pseudomonadota</taxon>
        <taxon>Gammaproteobacteria</taxon>
        <taxon>OMG group</taxon>
        <taxon>OM182 clade</taxon>
    </lineage>
</organism>
<gene>
    <name evidence="1" type="ORF">EVA69_01200</name>
</gene>
<evidence type="ECO:0000313" key="2">
    <source>
        <dbReference type="Proteomes" id="UP000320404"/>
    </source>
</evidence>
<name>A0A520S692_9GAMM</name>
<accession>A0A520S692</accession>
<reference evidence="1 2" key="1">
    <citation type="submission" date="2019-02" db="EMBL/GenBank/DDBJ databases">
        <title>Prokaryotic population dynamics and viral predation in marine succession experiment using metagenomics: the confinement effect.</title>
        <authorList>
            <person name="Haro-Moreno J.M."/>
            <person name="Rodriguez-Valera F."/>
            <person name="Lopez-Perez M."/>
        </authorList>
    </citation>
    <scope>NUCLEOTIDE SEQUENCE [LARGE SCALE GENOMIC DNA]</scope>
    <source>
        <strain evidence="1">MED-G158</strain>
    </source>
</reference>
<protein>
    <recommendedName>
        <fullName evidence="3">Virginiamycin B lyase</fullName>
    </recommendedName>
</protein>
<sequence length="343" mass="37317">MLATAGARAQLVEFQQGVLTLPEIVSSGIAYRAEFRILPDSDPMRFELIASSTVDVSGSLLAATFQEGVLRVPEALVGNDSYWLEFENNGNNIFTLTDWGQIPPTPVAFHPAPGNPGDIDPIWQRLPAFAYDIGIGANGAVWVIGTDPVPGGFGIYNLNSQGGFAVEGGAIRIDVDPQGNPWIVNFDHHIYRWVNGFWQRMPGEALDIGIGADGSVWVASFEGIYFWNGLDWINAGGSGSRIDVGPNGQPWVLGFSDRIYTLIDGFWQQLPGEGGDIGVGADGSVWVVAPAEFGWDGLEKPRGIFRWNGFDWERVYGDAIDISVGPDGMPWVTNMFAELYRGF</sequence>